<dbReference type="GO" id="GO:0005524">
    <property type="term" value="F:ATP binding"/>
    <property type="evidence" value="ECO:0007669"/>
    <property type="project" value="UniProtKB-UniRule"/>
</dbReference>
<comment type="domain">
    <text evidence="7">Comprises of two domains. The C-terminal domain contains the binding site for glutamine and catalyzes the hydrolysis of this substrate to glutamate and ammonia. The N-terminal domain is anticipated to bind ATP and cobyrinate and catalyzes the ultimate synthesis of the diamide product. The ammonia produced via the glutaminase domain is probably translocated to the adjacent domain via a molecular tunnel, where it reacts with an activated intermediate.</text>
</comment>
<dbReference type="EMBL" id="CDGJ01000078">
    <property type="protein sequence ID" value="CEJ08245.1"/>
    <property type="molecule type" value="Genomic_DNA"/>
</dbReference>
<name>A0A8S0WZD9_9FIRM</name>
<dbReference type="GO" id="GO:0009236">
    <property type="term" value="P:cobalamin biosynthetic process"/>
    <property type="evidence" value="ECO:0007669"/>
    <property type="project" value="UniProtKB-UniRule"/>
</dbReference>
<evidence type="ECO:0000259" key="10">
    <source>
        <dbReference type="Pfam" id="PF07685"/>
    </source>
</evidence>
<dbReference type="InterPro" id="IPR004484">
    <property type="entry name" value="CbiA/CobB_synth"/>
</dbReference>
<feature type="site" description="Increases nucleophilicity of active site Cys" evidence="7">
    <location>
        <position position="488"/>
    </location>
</feature>
<dbReference type="PANTHER" id="PTHR43873">
    <property type="entry name" value="COBYRINATE A,C-DIAMIDE SYNTHASE"/>
    <property type="match status" value="1"/>
</dbReference>
<evidence type="ECO:0000256" key="1">
    <source>
        <dbReference type="ARBA" id="ARBA00001946"/>
    </source>
</evidence>
<dbReference type="NCBIfam" id="NF002204">
    <property type="entry name" value="PRK01077.1"/>
    <property type="match status" value="1"/>
</dbReference>
<dbReference type="SUPFAM" id="SSF52540">
    <property type="entry name" value="P-loop containing nucleoside triphosphate hydrolases"/>
    <property type="match status" value="1"/>
</dbReference>
<dbReference type="Pfam" id="PF01656">
    <property type="entry name" value="CbiA"/>
    <property type="match status" value="1"/>
</dbReference>
<evidence type="ECO:0000313" key="12">
    <source>
        <dbReference type="EMBL" id="CEJ08245.1"/>
    </source>
</evidence>
<dbReference type="InterPro" id="IPR029062">
    <property type="entry name" value="Class_I_gatase-like"/>
</dbReference>
<accession>A0A8S0WZD9</accession>
<reference evidence="12" key="1">
    <citation type="submission" date="2014-11" db="EMBL/GenBank/DDBJ databases">
        <authorList>
            <person name="Hornung B.V."/>
        </authorList>
    </citation>
    <scope>NUCLEOTIDE SEQUENCE</scope>
    <source>
        <strain evidence="12">INE</strain>
    </source>
</reference>
<keyword evidence="3 7" id="KW-0547">Nucleotide-binding</keyword>
<keyword evidence="13" id="KW-1185">Reference proteome</keyword>
<keyword evidence="5 7" id="KW-0460">Magnesium</keyword>
<dbReference type="AlphaFoldDB" id="A0A8S0WZD9"/>
<evidence type="ECO:0000313" key="11">
    <source>
        <dbReference type="EMBL" id="CAA7601911.1"/>
    </source>
</evidence>
<proteinExistence type="inferred from homology"/>
<keyword evidence="4 7" id="KW-0067">ATP-binding</keyword>
<keyword evidence="2 7" id="KW-0436">Ligase</keyword>
<dbReference type="Pfam" id="PF07685">
    <property type="entry name" value="GATase_3"/>
    <property type="match status" value="1"/>
</dbReference>
<comment type="function">
    <text evidence="7">Catalyzes the ATP-dependent amidation of the two carboxylate groups at positions a and c of cobyrinate, using either L-glutamine or ammonia as the nitrogen source.</text>
</comment>
<dbReference type="CDD" id="cd03130">
    <property type="entry name" value="GATase1_CobB"/>
    <property type="match status" value="1"/>
</dbReference>
<dbReference type="Proteomes" id="UP001071230">
    <property type="component" value="Unassembled WGS sequence"/>
</dbReference>
<evidence type="ECO:0000256" key="3">
    <source>
        <dbReference type="ARBA" id="ARBA00022741"/>
    </source>
</evidence>
<feature type="active site" description="Nucleophile" evidence="7">
    <location>
        <position position="386"/>
    </location>
</feature>
<reference evidence="11" key="2">
    <citation type="submission" date="2020-01" db="EMBL/GenBank/DDBJ databases">
        <authorList>
            <person name="Hornung B."/>
        </authorList>
    </citation>
    <scope>NUCLEOTIDE SEQUENCE</scope>
    <source>
        <strain evidence="11">PacBioINE</strain>
    </source>
</reference>
<dbReference type="EC" id="6.3.5.11" evidence="7"/>
<dbReference type="EMBL" id="LR746496">
    <property type="protein sequence ID" value="CAA7601911.1"/>
    <property type="molecule type" value="Genomic_DNA"/>
</dbReference>
<evidence type="ECO:0000259" key="9">
    <source>
        <dbReference type="Pfam" id="PF01656"/>
    </source>
</evidence>
<dbReference type="CDD" id="cd05388">
    <property type="entry name" value="CobB_N"/>
    <property type="match status" value="1"/>
</dbReference>
<dbReference type="Gene3D" id="3.40.50.300">
    <property type="entry name" value="P-loop containing nucleotide triphosphate hydrolases"/>
    <property type="match status" value="2"/>
</dbReference>
<dbReference type="HAMAP" id="MF_00027">
    <property type="entry name" value="CobB_CbiA"/>
    <property type="match status" value="1"/>
</dbReference>
<organism evidence="11">
    <name type="scientific">Acididesulfobacillus acetoxydans</name>
    <dbReference type="NCBI Taxonomy" id="1561005"/>
    <lineage>
        <taxon>Bacteria</taxon>
        <taxon>Bacillati</taxon>
        <taxon>Bacillota</taxon>
        <taxon>Clostridia</taxon>
        <taxon>Eubacteriales</taxon>
        <taxon>Peptococcaceae</taxon>
        <taxon>Acididesulfobacillus</taxon>
    </lineage>
</organism>
<sequence>MRIPRIVVAGTHSGAGKTTLATGIMAALASRGRPVQGYKVGPDYIDPSYHAAATGRPGRNLDRWLLGSELPRLFIRSAAGSWAVVEGVMGLFDGMSGSKGFGSTADIAKLIKAPVVLVIDAVSLAQSAAALLFGFDRYDPDLRLQGVIFNRVKSAAQESMLREAIREQGIPVLGCIPQEDRVRLPERHLGLVPVGEEGLAPDYLERLAARMEKYVDLSLVEDIMQGAPPAEEDAMPEATAAAGAAGMSEAGVSETDVSEASMSGAGVSAVSAPFPSVFPASASSPGAASPAGASGSGPKRGIRLGLAWDEAFLFYYRDALETLAAKGFELVPFSPLHDTALPPKLDGLFLGGGFPELHLSQLSLNHAFLRSLRTFAQSEKPIYAECGGYMYLGRGIRDFQGKRFPLAGVIPAEAEMTPHLQGMGYREGRLALDTFLGPIGTVVHGHEFHYSRVLPPSGEAPAWQLYKSGSFLRSDGYARGSLFASYLHLNFAGQPEILDHWLNYSQHPVPSGRQESSKAADLSRV</sequence>
<feature type="domain" description="CobB/CobQ-like glutamine amidotransferase" evidence="10">
    <location>
        <begin position="306"/>
        <end position="493"/>
    </location>
</feature>
<comment type="miscellaneous">
    <text evidence="7">The a and c carboxylates of cobyrinate are activated for nucleophilic attack via formation of a phosphorylated intermediate by ATP. CbiA catalyzes first the amidation of the c-carboxylate, and then that of the a-carboxylate.</text>
</comment>
<keyword evidence="7" id="KW-0169">Cobalamin biosynthesis</keyword>
<evidence type="ECO:0000256" key="8">
    <source>
        <dbReference type="SAM" id="MobiDB-lite"/>
    </source>
</evidence>
<dbReference type="SUPFAM" id="SSF52317">
    <property type="entry name" value="Class I glutamine amidotransferase-like"/>
    <property type="match status" value="1"/>
</dbReference>
<comment type="catalytic activity">
    <reaction evidence="7">
        <text>cob(II)yrinate + 2 L-glutamine + 2 ATP + 2 H2O = cob(II)yrinate a,c diamide + 2 L-glutamate + 2 ADP + 2 phosphate + 2 H(+)</text>
        <dbReference type="Rhea" id="RHEA:26289"/>
        <dbReference type="ChEBI" id="CHEBI:15377"/>
        <dbReference type="ChEBI" id="CHEBI:15378"/>
        <dbReference type="ChEBI" id="CHEBI:29985"/>
        <dbReference type="ChEBI" id="CHEBI:30616"/>
        <dbReference type="ChEBI" id="CHEBI:43474"/>
        <dbReference type="ChEBI" id="CHEBI:58359"/>
        <dbReference type="ChEBI" id="CHEBI:58537"/>
        <dbReference type="ChEBI" id="CHEBI:58894"/>
        <dbReference type="ChEBI" id="CHEBI:456216"/>
        <dbReference type="EC" id="6.3.5.11"/>
    </reaction>
</comment>
<comment type="cofactor">
    <cofactor evidence="1 7">
        <name>Mg(2+)</name>
        <dbReference type="ChEBI" id="CHEBI:18420"/>
    </cofactor>
</comment>
<gene>
    <name evidence="7" type="primary">cbiA</name>
    <name evidence="11" type="ORF">DEACI_2582</name>
    <name evidence="12" type="ORF">DEACI_2720</name>
</gene>
<protein>
    <recommendedName>
        <fullName evidence="7">Cobyrinate a,c-diamide synthase</fullName>
        <ecNumber evidence="7">6.3.5.11</ecNumber>
    </recommendedName>
    <alternativeName>
        <fullName evidence="7">Cobyrinic acid a,c-diamide synthetase</fullName>
    </alternativeName>
</protein>
<comment type="pathway">
    <text evidence="7">Cofactor biosynthesis; adenosylcobalamin biosynthesis; cob(II)yrinate a,c-diamide from sirohydrochlorin (anaerobic route): step 10/10.</text>
</comment>
<dbReference type="RefSeq" id="WP_240985373.1">
    <property type="nucleotide sequence ID" value="NZ_CDGJ01000078.1"/>
</dbReference>
<comment type="similarity">
    <text evidence="7">Belongs to the CobB/CbiA family.</text>
</comment>
<evidence type="ECO:0000256" key="5">
    <source>
        <dbReference type="ARBA" id="ARBA00022842"/>
    </source>
</evidence>
<evidence type="ECO:0000256" key="4">
    <source>
        <dbReference type="ARBA" id="ARBA00022840"/>
    </source>
</evidence>
<keyword evidence="6 7" id="KW-0315">Glutamine amidotransferase</keyword>
<evidence type="ECO:0000256" key="7">
    <source>
        <dbReference type="HAMAP-Rule" id="MF_00027"/>
    </source>
</evidence>
<dbReference type="Gene3D" id="3.40.50.880">
    <property type="match status" value="1"/>
</dbReference>
<dbReference type="PROSITE" id="PS51274">
    <property type="entry name" value="GATASE_COBBQ"/>
    <property type="match status" value="1"/>
</dbReference>
<dbReference type="Proteomes" id="UP000836597">
    <property type="component" value="Chromosome"/>
</dbReference>
<feature type="domain" description="CobQ/CobB/MinD/ParA nucleotide binding" evidence="9">
    <location>
        <begin position="6"/>
        <end position="189"/>
    </location>
</feature>
<evidence type="ECO:0000313" key="13">
    <source>
        <dbReference type="Proteomes" id="UP001071230"/>
    </source>
</evidence>
<dbReference type="InterPro" id="IPR002586">
    <property type="entry name" value="CobQ/CobB/MinD/ParA_Nub-bd_dom"/>
</dbReference>
<dbReference type="GO" id="GO:0042242">
    <property type="term" value="F:cobyrinic acid a,c-diamide synthase activity"/>
    <property type="evidence" value="ECO:0007669"/>
    <property type="project" value="UniProtKB-UniRule"/>
</dbReference>
<dbReference type="PANTHER" id="PTHR43873:SF1">
    <property type="entry name" value="COBYRINATE A,C-DIAMIDE SYNTHASE"/>
    <property type="match status" value="1"/>
</dbReference>
<dbReference type="InterPro" id="IPR027417">
    <property type="entry name" value="P-loop_NTPase"/>
</dbReference>
<dbReference type="KEGG" id="aacx:DEACI_2582"/>
<feature type="region of interest" description="Disordered" evidence="8">
    <location>
        <begin position="230"/>
        <end position="258"/>
    </location>
</feature>
<feature type="compositionally biased region" description="Low complexity" evidence="8">
    <location>
        <begin position="236"/>
        <end position="251"/>
    </location>
</feature>
<evidence type="ECO:0000256" key="6">
    <source>
        <dbReference type="ARBA" id="ARBA00022962"/>
    </source>
</evidence>
<evidence type="ECO:0000256" key="2">
    <source>
        <dbReference type="ARBA" id="ARBA00022598"/>
    </source>
</evidence>
<dbReference type="InterPro" id="IPR011698">
    <property type="entry name" value="GATase_3"/>
</dbReference>